<organism evidence="1">
    <name type="scientific">Arundo donax</name>
    <name type="common">Giant reed</name>
    <name type="synonym">Donax arundinaceus</name>
    <dbReference type="NCBI Taxonomy" id="35708"/>
    <lineage>
        <taxon>Eukaryota</taxon>
        <taxon>Viridiplantae</taxon>
        <taxon>Streptophyta</taxon>
        <taxon>Embryophyta</taxon>
        <taxon>Tracheophyta</taxon>
        <taxon>Spermatophyta</taxon>
        <taxon>Magnoliopsida</taxon>
        <taxon>Liliopsida</taxon>
        <taxon>Poales</taxon>
        <taxon>Poaceae</taxon>
        <taxon>PACMAD clade</taxon>
        <taxon>Arundinoideae</taxon>
        <taxon>Arundineae</taxon>
        <taxon>Arundo</taxon>
    </lineage>
</organism>
<reference evidence="1" key="1">
    <citation type="submission" date="2014-09" db="EMBL/GenBank/DDBJ databases">
        <authorList>
            <person name="Magalhaes I.L.F."/>
            <person name="Oliveira U."/>
            <person name="Santos F.R."/>
            <person name="Vidigal T.H.D.A."/>
            <person name="Brescovit A.D."/>
            <person name="Santos A.J."/>
        </authorList>
    </citation>
    <scope>NUCLEOTIDE SEQUENCE</scope>
    <source>
        <tissue evidence="1">Shoot tissue taken approximately 20 cm above the soil surface</tissue>
    </source>
</reference>
<accession>A0A0A9HQF2</accession>
<sequence length="34" mass="3729">MYSTRGLLAKILQSSQCPMLSVVLGQAYQTLTVQ</sequence>
<protein>
    <submittedName>
        <fullName evidence="1">Chaperone clpb, putative</fullName>
    </submittedName>
</protein>
<dbReference type="AlphaFoldDB" id="A0A0A9HQF2"/>
<evidence type="ECO:0000313" key="1">
    <source>
        <dbReference type="EMBL" id="JAE35103.1"/>
    </source>
</evidence>
<name>A0A0A9HQF2_ARUDO</name>
<dbReference type="EMBL" id="GBRH01162793">
    <property type="protein sequence ID" value="JAE35103.1"/>
    <property type="molecule type" value="Transcribed_RNA"/>
</dbReference>
<reference evidence="1" key="2">
    <citation type="journal article" date="2015" name="Data Brief">
        <title>Shoot transcriptome of the giant reed, Arundo donax.</title>
        <authorList>
            <person name="Barrero R.A."/>
            <person name="Guerrero F.D."/>
            <person name="Moolhuijzen P."/>
            <person name="Goolsby J.A."/>
            <person name="Tidwell J."/>
            <person name="Bellgard S.E."/>
            <person name="Bellgard M.I."/>
        </authorList>
    </citation>
    <scope>NUCLEOTIDE SEQUENCE</scope>
    <source>
        <tissue evidence="1">Shoot tissue taken approximately 20 cm above the soil surface</tissue>
    </source>
</reference>
<proteinExistence type="predicted"/>